<feature type="short sequence motif" description="Q motif" evidence="5">
    <location>
        <begin position="21"/>
        <end position="49"/>
    </location>
</feature>
<evidence type="ECO:0000256" key="3">
    <source>
        <dbReference type="ARBA" id="ARBA00022806"/>
    </source>
</evidence>
<dbReference type="PROSITE" id="PS51192">
    <property type="entry name" value="HELICASE_ATP_BIND_1"/>
    <property type="match status" value="1"/>
</dbReference>
<dbReference type="GO" id="GO:0005829">
    <property type="term" value="C:cytosol"/>
    <property type="evidence" value="ECO:0007669"/>
    <property type="project" value="TreeGrafter"/>
</dbReference>
<feature type="domain" description="Helicase C-terminal" evidence="7">
    <location>
        <begin position="241"/>
        <end position="409"/>
    </location>
</feature>
<dbReference type="SUPFAM" id="SSF52540">
    <property type="entry name" value="P-loop containing nucleoside triphosphate hydrolases"/>
    <property type="match status" value="1"/>
</dbReference>
<dbReference type="OrthoDB" id="10265785at2759"/>
<name>A0A4Z1T609_GIAMU</name>
<dbReference type="PROSITE" id="PS51194">
    <property type="entry name" value="HELICASE_CTER"/>
    <property type="match status" value="1"/>
</dbReference>
<dbReference type="InterPro" id="IPR014001">
    <property type="entry name" value="Helicase_ATP-bd"/>
</dbReference>
<dbReference type="GO" id="GO:0005524">
    <property type="term" value="F:ATP binding"/>
    <property type="evidence" value="ECO:0007669"/>
    <property type="project" value="UniProtKB-KW"/>
</dbReference>
<evidence type="ECO:0000313" key="10">
    <source>
        <dbReference type="Proteomes" id="UP000315496"/>
    </source>
</evidence>
<evidence type="ECO:0000259" key="8">
    <source>
        <dbReference type="PROSITE" id="PS51195"/>
    </source>
</evidence>
<evidence type="ECO:0000313" key="9">
    <source>
        <dbReference type="EMBL" id="TNJ29493.1"/>
    </source>
</evidence>
<dbReference type="Pfam" id="PF00270">
    <property type="entry name" value="DEAD"/>
    <property type="match status" value="1"/>
</dbReference>
<dbReference type="GO" id="GO:0016787">
    <property type="term" value="F:hydrolase activity"/>
    <property type="evidence" value="ECO:0007669"/>
    <property type="project" value="UniProtKB-KW"/>
</dbReference>
<feature type="domain" description="Helicase ATP-binding" evidence="6">
    <location>
        <begin position="52"/>
        <end position="229"/>
    </location>
</feature>
<dbReference type="AlphaFoldDB" id="A0A4Z1T609"/>
<dbReference type="PANTHER" id="PTHR47959">
    <property type="entry name" value="ATP-DEPENDENT RNA HELICASE RHLE-RELATED"/>
    <property type="match status" value="1"/>
</dbReference>
<gene>
    <name evidence="9" type="ORF">GMRT_10214</name>
</gene>
<protein>
    <submittedName>
        <fullName evidence="9">Putative ATP-dependent RNA helicase p47</fullName>
    </submittedName>
</protein>
<proteinExistence type="predicted"/>
<evidence type="ECO:0000259" key="6">
    <source>
        <dbReference type="PROSITE" id="PS51192"/>
    </source>
</evidence>
<dbReference type="SMART" id="SM00487">
    <property type="entry name" value="DEXDc"/>
    <property type="match status" value="1"/>
</dbReference>
<dbReference type="Pfam" id="PF00271">
    <property type="entry name" value="Helicase_C"/>
    <property type="match status" value="1"/>
</dbReference>
<dbReference type="GO" id="GO:0003724">
    <property type="term" value="F:RNA helicase activity"/>
    <property type="evidence" value="ECO:0007669"/>
    <property type="project" value="InterPro"/>
</dbReference>
<dbReference type="CDD" id="cd18787">
    <property type="entry name" value="SF2_C_DEAD"/>
    <property type="match status" value="1"/>
</dbReference>
<dbReference type="InterPro" id="IPR027417">
    <property type="entry name" value="P-loop_NTPase"/>
</dbReference>
<dbReference type="EMBL" id="VDLU01000001">
    <property type="protein sequence ID" value="TNJ29493.1"/>
    <property type="molecule type" value="Genomic_DNA"/>
</dbReference>
<dbReference type="PROSITE" id="PS51195">
    <property type="entry name" value="Q_MOTIF"/>
    <property type="match status" value="1"/>
</dbReference>
<evidence type="ECO:0000256" key="5">
    <source>
        <dbReference type="PROSITE-ProRule" id="PRU00552"/>
    </source>
</evidence>
<keyword evidence="3 9" id="KW-0347">Helicase</keyword>
<dbReference type="PANTHER" id="PTHR47959:SF1">
    <property type="entry name" value="ATP-DEPENDENT RNA HELICASE DBPA"/>
    <property type="match status" value="1"/>
</dbReference>
<reference evidence="9 10" key="1">
    <citation type="submission" date="2019-05" db="EMBL/GenBank/DDBJ databases">
        <title>The compact genome of Giardia muris reveals important steps in the evolution of intestinal protozoan parasites.</title>
        <authorList>
            <person name="Xu F."/>
            <person name="Jimenez-Gonzalez A."/>
            <person name="Einarsson E."/>
            <person name="Astvaldsson A."/>
            <person name="Peirasmaki D."/>
            <person name="Eckmann L."/>
            <person name="Andersson J.O."/>
            <person name="Svard S.G."/>
            <person name="Jerlstrom-Hultqvist J."/>
        </authorList>
    </citation>
    <scope>NUCLEOTIDE SEQUENCE [LARGE SCALE GENOMIC DNA]</scope>
    <source>
        <strain evidence="9 10">Roberts-Thomson</strain>
    </source>
</reference>
<evidence type="ECO:0000256" key="2">
    <source>
        <dbReference type="ARBA" id="ARBA00022801"/>
    </source>
</evidence>
<dbReference type="InterPro" id="IPR014014">
    <property type="entry name" value="RNA_helicase_DEAD_Q_motif"/>
</dbReference>
<evidence type="ECO:0000256" key="1">
    <source>
        <dbReference type="ARBA" id="ARBA00022741"/>
    </source>
</evidence>
<organism evidence="9 10">
    <name type="scientific">Giardia muris</name>
    <dbReference type="NCBI Taxonomy" id="5742"/>
    <lineage>
        <taxon>Eukaryota</taxon>
        <taxon>Metamonada</taxon>
        <taxon>Diplomonadida</taxon>
        <taxon>Hexamitidae</taxon>
        <taxon>Giardiinae</taxon>
        <taxon>Giardia</taxon>
    </lineage>
</organism>
<dbReference type="InterPro" id="IPR011545">
    <property type="entry name" value="DEAD/DEAH_box_helicase_dom"/>
</dbReference>
<dbReference type="InterPro" id="IPR001650">
    <property type="entry name" value="Helicase_C-like"/>
</dbReference>
<keyword evidence="10" id="KW-1185">Reference proteome</keyword>
<dbReference type="InterPro" id="IPR050079">
    <property type="entry name" value="DEAD_box_RNA_helicase"/>
</dbReference>
<dbReference type="Gene3D" id="3.40.50.300">
    <property type="entry name" value="P-loop containing nucleotide triphosphate hydrolases"/>
    <property type="match status" value="2"/>
</dbReference>
<evidence type="ECO:0000259" key="7">
    <source>
        <dbReference type="PROSITE" id="PS51194"/>
    </source>
</evidence>
<keyword evidence="1" id="KW-0547">Nucleotide-binding</keyword>
<dbReference type="SMART" id="SM00490">
    <property type="entry name" value="HELICc"/>
    <property type="match status" value="1"/>
</dbReference>
<keyword evidence="2" id="KW-0378">Hydrolase</keyword>
<dbReference type="GO" id="GO:0003676">
    <property type="term" value="F:nucleic acid binding"/>
    <property type="evidence" value="ECO:0007669"/>
    <property type="project" value="InterPro"/>
</dbReference>
<evidence type="ECO:0000256" key="4">
    <source>
        <dbReference type="ARBA" id="ARBA00022840"/>
    </source>
</evidence>
<dbReference type="Proteomes" id="UP000315496">
    <property type="component" value="Chromosome 1"/>
</dbReference>
<dbReference type="VEuPathDB" id="GiardiaDB:GMRT_10214"/>
<feature type="domain" description="DEAD-box RNA helicase Q" evidence="8">
    <location>
        <begin position="21"/>
        <end position="49"/>
    </location>
</feature>
<comment type="caution">
    <text evidence="9">The sequence shown here is derived from an EMBL/GenBank/DDBJ whole genome shotgun (WGS) entry which is preliminary data.</text>
</comment>
<accession>A0A4Z1T609</accession>
<sequence>MSGSRETGAGRVPLMADTTGTRFSDLGLKKEVQEAIRANGFESPSDIQTKAIPYALEHMDLLCQAKSGKGKTAVFVLSVLHMINPDDAPGKIQALVLCNTHELATQITQEFERFSKGLPAVHDGILCTVGGVSVNAHVKTLEKRTTTILVGTVGRVYDLFERKALALDSLKHFIVDEFDTVLKEEACRAKISKLAEAMPKEHQTMLFTATLTEEAKQHATALLRDPYETIAVDDNELVLTGLIQHYMAAPEEKKLSLLTDCLNTLHYTQAVVFASATHRAAALAKYLRDQGHQCDAFYSRLPGKKRDLLYKSFKNRDARLLVATDVFQRGVDFEGVNLVINFDMPDSSDSYLHRAGRAGRFETSGLVLSFVGSDEDRQQLEEIQKRFMVDMTEVQNLSAIDQKQCFSNK</sequence>
<keyword evidence="4" id="KW-0067">ATP-binding</keyword>